<keyword evidence="2" id="KW-1185">Reference proteome</keyword>
<sequence>MPPLSGPRPGPGARPGFAMGLGAGALAAGATIFGDDFISGFDLPTVNGDLFSIRLVALMIDSDRFYP</sequence>
<dbReference type="EMBL" id="CM042041">
    <property type="protein sequence ID" value="KAI3712623.1"/>
    <property type="molecule type" value="Genomic_DNA"/>
</dbReference>
<reference evidence="2" key="1">
    <citation type="journal article" date="2022" name="Mol. Ecol. Resour.">
        <title>The genomes of chicory, endive, great burdock and yacon provide insights into Asteraceae palaeo-polyploidization history and plant inulin production.</title>
        <authorList>
            <person name="Fan W."/>
            <person name="Wang S."/>
            <person name="Wang H."/>
            <person name="Wang A."/>
            <person name="Jiang F."/>
            <person name="Liu H."/>
            <person name="Zhao H."/>
            <person name="Xu D."/>
            <person name="Zhang Y."/>
        </authorList>
    </citation>
    <scope>NUCLEOTIDE SEQUENCE [LARGE SCALE GENOMIC DNA]</scope>
    <source>
        <strain evidence="2">cv. Yunnan</strain>
    </source>
</reference>
<organism evidence="1 2">
    <name type="scientific">Smallanthus sonchifolius</name>
    <dbReference type="NCBI Taxonomy" id="185202"/>
    <lineage>
        <taxon>Eukaryota</taxon>
        <taxon>Viridiplantae</taxon>
        <taxon>Streptophyta</taxon>
        <taxon>Embryophyta</taxon>
        <taxon>Tracheophyta</taxon>
        <taxon>Spermatophyta</taxon>
        <taxon>Magnoliopsida</taxon>
        <taxon>eudicotyledons</taxon>
        <taxon>Gunneridae</taxon>
        <taxon>Pentapetalae</taxon>
        <taxon>asterids</taxon>
        <taxon>campanulids</taxon>
        <taxon>Asterales</taxon>
        <taxon>Asteraceae</taxon>
        <taxon>Asteroideae</taxon>
        <taxon>Heliantheae alliance</taxon>
        <taxon>Millerieae</taxon>
        <taxon>Smallanthus</taxon>
    </lineage>
</organism>
<protein>
    <submittedName>
        <fullName evidence="1">Uncharacterized protein</fullName>
    </submittedName>
</protein>
<comment type="caution">
    <text evidence="1">The sequence shown here is derived from an EMBL/GenBank/DDBJ whole genome shotgun (WGS) entry which is preliminary data.</text>
</comment>
<reference evidence="1 2" key="2">
    <citation type="journal article" date="2022" name="Mol. Ecol. Resour.">
        <title>The genomes of chicory, endive, great burdock and yacon provide insights into Asteraceae paleo-polyploidization history and plant inulin production.</title>
        <authorList>
            <person name="Fan W."/>
            <person name="Wang S."/>
            <person name="Wang H."/>
            <person name="Wang A."/>
            <person name="Jiang F."/>
            <person name="Liu H."/>
            <person name="Zhao H."/>
            <person name="Xu D."/>
            <person name="Zhang Y."/>
        </authorList>
    </citation>
    <scope>NUCLEOTIDE SEQUENCE [LARGE SCALE GENOMIC DNA]</scope>
    <source>
        <strain evidence="2">cv. Yunnan</strain>
        <tissue evidence="1">Leaves</tissue>
    </source>
</reference>
<proteinExistence type="predicted"/>
<evidence type="ECO:0000313" key="2">
    <source>
        <dbReference type="Proteomes" id="UP001056120"/>
    </source>
</evidence>
<gene>
    <name evidence="1" type="ORF">L1987_71183</name>
</gene>
<dbReference type="Proteomes" id="UP001056120">
    <property type="component" value="Linkage Group LG24"/>
</dbReference>
<accession>A0ACB9ATC9</accession>
<evidence type="ECO:0000313" key="1">
    <source>
        <dbReference type="EMBL" id="KAI3712623.1"/>
    </source>
</evidence>
<name>A0ACB9ATC9_9ASTR</name>